<dbReference type="AlphaFoldDB" id="A0A8B8PDE2"/>
<evidence type="ECO:0000256" key="4">
    <source>
        <dbReference type="ARBA" id="ARBA00023306"/>
    </source>
</evidence>
<evidence type="ECO:0000259" key="6">
    <source>
        <dbReference type="Pfam" id="PF02234"/>
    </source>
</evidence>
<keyword evidence="4" id="KW-0131">Cell cycle</keyword>
<evidence type="ECO:0000256" key="2">
    <source>
        <dbReference type="ARBA" id="ARBA00010274"/>
    </source>
</evidence>
<feature type="compositionally biased region" description="Polar residues" evidence="5">
    <location>
        <begin position="190"/>
        <end position="208"/>
    </location>
</feature>
<dbReference type="GO" id="GO:0004861">
    <property type="term" value="F:cyclin-dependent protein serine/threonine kinase inhibitor activity"/>
    <property type="evidence" value="ECO:0007669"/>
    <property type="project" value="InterPro"/>
</dbReference>
<organism evidence="7 8">
    <name type="scientific">Rhodamnia argentea</name>
    <dbReference type="NCBI Taxonomy" id="178133"/>
    <lineage>
        <taxon>Eukaryota</taxon>
        <taxon>Viridiplantae</taxon>
        <taxon>Streptophyta</taxon>
        <taxon>Embryophyta</taxon>
        <taxon>Tracheophyta</taxon>
        <taxon>Spermatophyta</taxon>
        <taxon>Magnoliopsida</taxon>
        <taxon>eudicotyledons</taxon>
        <taxon>Gunneridae</taxon>
        <taxon>Pentapetalae</taxon>
        <taxon>rosids</taxon>
        <taxon>malvids</taxon>
        <taxon>Myrtales</taxon>
        <taxon>Myrtaceae</taxon>
        <taxon>Myrtoideae</taxon>
        <taxon>Myrteae</taxon>
        <taxon>Australasian group</taxon>
        <taxon>Rhodamnia</taxon>
    </lineage>
</organism>
<comment type="subcellular location">
    <subcellularLocation>
        <location evidence="1">Nucleus</location>
        <location evidence="1">Nucleoplasm</location>
    </subcellularLocation>
</comment>
<evidence type="ECO:0000256" key="5">
    <source>
        <dbReference type="SAM" id="MobiDB-lite"/>
    </source>
</evidence>
<dbReference type="GO" id="GO:0051726">
    <property type="term" value="P:regulation of cell cycle"/>
    <property type="evidence" value="ECO:0007669"/>
    <property type="project" value="InterPro"/>
</dbReference>
<dbReference type="InterPro" id="IPR044275">
    <property type="entry name" value="KRP"/>
</dbReference>
<feature type="domain" description="Cyclin-dependent kinase inhibitor" evidence="6">
    <location>
        <begin position="219"/>
        <end position="262"/>
    </location>
</feature>
<keyword evidence="7" id="KW-1185">Reference proteome</keyword>
<dbReference type="Gene3D" id="4.10.365.10">
    <property type="entry name" value="p27"/>
    <property type="match status" value="1"/>
</dbReference>
<dbReference type="Proteomes" id="UP000827889">
    <property type="component" value="Chromosome 7"/>
</dbReference>
<dbReference type="GO" id="GO:0005654">
    <property type="term" value="C:nucleoplasm"/>
    <property type="evidence" value="ECO:0007669"/>
    <property type="project" value="UniProtKB-SubCell"/>
</dbReference>
<gene>
    <name evidence="8" type="primary">LOC115742585</name>
</gene>
<reference evidence="8" key="1">
    <citation type="submission" date="2025-08" db="UniProtKB">
        <authorList>
            <consortium name="RefSeq"/>
        </authorList>
    </citation>
    <scope>IDENTIFICATION</scope>
    <source>
        <tissue evidence="8">Leaf</tissue>
    </source>
</reference>
<evidence type="ECO:0000256" key="3">
    <source>
        <dbReference type="ARBA" id="ARBA00023013"/>
    </source>
</evidence>
<feature type="region of interest" description="Disordered" evidence="5">
    <location>
        <begin position="92"/>
        <end position="208"/>
    </location>
</feature>
<dbReference type="InterPro" id="IPR044898">
    <property type="entry name" value="CDI_dom_sf"/>
</dbReference>
<evidence type="ECO:0000313" key="7">
    <source>
        <dbReference type="Proteomes" id="UP000827889"/>
    </source>
</evidence>
<dbReference type="GeneID" id="115742585"/>
<comment type="similarity">
    <text evidence="2">Belongs to the CDI family. ICK/KRP subfamily.</text>
</comment>
<name>A0A8B8PDE2_9MYRT</name>
<feature type="compositionally biased region" description="Basic and acidic residues" evidence="5">
    <location>
        <begin position="136"/>
        <end position="158"/>
    </location>
</feature>
<evidence type="ECO:0000256" key="1">
    <source>
        <dbReference type="ARBA" id="ARBA00004642"/>
    </source>
</evidence>
<dbReference type="Pfam" id="PF02234">
    <property type="entry name" value="CDI"/>
    <property type="match status" value="1"/>
</dbReference>
<dbReference type="PANTHER" id="PTHR46776">
    <property type="entry name" value="CYCLIN-DEPENDENT KINASE INHIBITOR 4-RELATED"/>
    <property type="match status" value="1"/>
</dbReference>
<feature type="compositionally biased region" description="Basic residues" evidence="5">
    <location>
        <begin position="13"/>
        <end position="26"/>
    </location>
</feature>
<protein>
    <submittedName>
        <fullName evidence="8">Cyclin-dependent kinase inhibitor 3-like</fullName>
    </submittedName>
</protein>
<dbReference type="PIRSF" id="PIRSF017811">
    <property type="entry name" value="CDK_inhib_pln"/>
    <property type="match status" value="1"/>
</dbReference>
<feature type="region of interest" description="Disordered" evidence="5">
    <location>
        <begin position="1"/>
        <end position="48"/>
    </location>
</feature>
<sequence>MQAPSRGEISGGHRGKMGKYMKKSKAVTRDVSPLEASPHSSATGVRTRAKTLALQRLRRPSHPPPAVAPSLDASSCPFSYLQLRSRRLRKPCLARAPSGARKGVEPVGRRRAGSGSWGSCDASCSARTASLSGGVEGERGRIGRSDRGNGEECGRDAGVDASFGENDLEIGDRDRSTRESTPCSLMRDLNANTPPGSTTRQQSLSTAHRTQMSILRSIPASDEMEEFFACAERRQQRSFLEKYNFDIVRDLPLPGRFEWAQVIP</sequence>
<evidence type="ECO:0000313" key="8">
    <source>
        <dbReference type="RefSeq" id="XP_030532835.1"/>
    </source>
</evidence>
<dbReference type="InterPro" id="IPR003175">
    <property type="entry name" value="CDI_dom"/>
</dbReference>
<dbReference type="RefSeq" id="XP_030532835.1">
    <property type="nucleotide sequence ID" value="XM_030676975.2"/>
</dbReference>
<keyword evidence="3 8" id="KW-0649">Protein kinase inhibitor</keyword>
<dbReference type="KEGG" id="rarg:115742585"/>
<proteinExistence type="inferred from homology"/>
<dbReference type="OrthoDB" id="6373236at2759"/>
<accession>A0A8B8PDE2</accession>